<sequence length="158" mass="16726">MLTSIGRGASALSTRRAAVRRRSLSAVAIGPDSHGFGGLDLVVRNRCRELIVSVSVLDDLVVPFLDPLNHVFTRAALQLTLDAKPLDDYLLSIDSTNPRSSESKVFGILVVEKASGIFPNLLANSGETFSVAEVPAVHCSSPSGYDQLNGCGSRLSTS</sequence>
<gene>
    <name evidence="1" type="ORF">C2R22_02390</name>
</gene>
<accession>A0A2I8VFD4</accession>
<dbReference type="EMBL" id="CP026309">
    <property type="protein sequence ID" value="AUV80643.1"/>
    <property type="molecule type" value="Genomic_DNA"/>
</dbReference>
<evidence type="ECO:0000313" key="1">
    <source>
        <dbReference type="EMBL" id="AUV80643.1"/>
    </source>
</evidence>
<evidence type="ECO:0000313" key="2">
    <source>
        <dbReference type="Proteomes" id="UP000236584"/>
    </source>
</evidence>
<organism evidence="1 2">
    <name type="scientific">Salinigranum rubrum</name>
    <dbReference type="NCBI Taxonomy" id="755307"/>
    <lineage>
        <taxon>Archaea</taxon>
        <taxon>Methanobacteriati</taxon>
        <taxon>Methanobacteriota</taxon>
        <taxon>Stenosarchaea group</taxon>
        <taxon>Halobacteria</taxon>
        <taxon>Halobacteriales</taxon>
        <taxon>Haloferacaceae</taxon>
        <taxon>Salinigranum</taxon>
    </lineage>
</organism>
<dbReference type="AlphaFoldDB" id="A0A2I8VFD4"/>
<reference evidence="1 2" key="1">
    <citation type="submission" date="2018-01" db="EMBL/GenBank/DDBJ databases">
        <title>Complete genome sequence of Salinigranum rubrum GX10T, an extremely halophilic archaeon isolated from a marine solar saltern.</title>
        <authorList>
            <person name="Han S."/>
        </authorList>
    </citation>
    <scope>NUCLEOTIDE SEQUENCE [LARGE SCALE GENOMIC DNA]</scope>
    <source>
        <strain evidence="1 2">GX10</strain>
    </source>
</reference>
<keyword evidence="2" id="KW-1185">Reference proteome</keyword>
<protein>
    <submittedName>
        <fullName evidence="1">Uncharacterized protein</fullName>
    </submittedName>
</protein>
<dbReference type="Proteomes" id="UP000236584">
    <property type="component" value="Chromosome"/>
</dbReference>
<name>A0A2I8VFD4_9EURY</name>
<dbReference type="KEGG" id="srub:C2R22_02390"/>
<proteinExistence type="predicted"/>